<dbReference type="EMBL" id="CP021662">
    <property type="protein sequence ID" value="AWK15746.1"/>
    <property type="molecule type" value="Genomic_DNA"/>
</dbReference>
<evidence type="ECO:0000313" key="9">
    <source>
        <dbReference type="Proteomes" id="UP000261875"/>
    </source>
</evidence>
<evidence type="ECO:0000256" key="5">
    <source>
        <dbReference type="ARBA" id="ARBA00022963"/>
    </source>
</evidence>
<gene>
    <name evidence="8" type="ORF">CCS41_15135</name>
</gene>
<dbReference type="Pfam" id="PF13091">
    <property type="entry name" value="PLDc_2"/>
    <property type="match status" value="1"/>
</dbReference>
<evidence type="ECO:0000256" key="6">
    <source>
        <dbReference type="ARBA" id="ARBA00023098"/>
    </source>
</evidence>
<keyword evidence="8" id="KW-0614">Plasmid</keyword>
<dbReference type="PANTHER" id="PTHR43856">
    <property type="entry name" value="CARDIOLIPIN HYDROLASE"/>
    <property type="match status" value="1"/>
</dbReference>
<dbReference type="PANTHER" id="PTHR43856:SF1">
    <property type="entry name" value="MITOCHONDRIAL CARDIOLIPIN HYDROLASE"/>
    <property type="match status" value="1"/>
</dbReference>
<proteinExistence type="inferred from homology"/>
<comment type="catalytic activity">
    <reaction evidence="1">
        <text>a 1,2-diacyl-sn-glycero-3-phosphocholine + H2O = a 1,2-diacyl-sn-glycero-3-phosphate + choline + H(+)</text>
        <dbReference type="Rhea" id="RHEA:14445"/>
        <dbReference type="ChEBI" id="CHEBI:15354"/>
        <dbReference type="ChEBI" id="CHEBI:15377"/>
        <dbReference type="ChEBI" id="CHEBI:15378"/>
        <dbReference type="ChEBI" id="CHEBI:57643"/>
        <dbReference type="ChEBI" id="CHEBI:58608"/>
        <dbReference type="EC" id="3.1.4.4"/>
    </reaction>
</comment>
<dbReference type="SMART" id="SM00155">
    <property type="entry name" value="PLDc"/>
    <property type="match status" value="1"/>
</dbReference>
<sequence length="165" mass="18002">MQSVPPAAAVTAHNEQVTVGFSPSGTALANILNVINSAKSQIYVVAYSFTSKEIATALLTAKKRGVNVQVVVDKKANSEKYTAVTFLANQGVAVRLNDKYTIIHNKFIVIDGKTLQTGSFNYSSSANKRNAENVVVLWNAPTIAAMYQQEFLRLWNEVDTLSPTY</sequence>
<protein>
    <recommendedName>
        <fullName evidence="3">phospholipase D</fullName>
        <ecNumber evidence="3">3.1.4.4</ecNumber>
    </recommendedName>
</protein>
<dbReference type="InterPro" id="IPR051406">
    <property type="entry name" value="PLD_domain"/>
</dbReference>
<keyword evidence="8" id="KW-0540">Nuclease</keyword>
<comment type="similarity">
    <text evidence="2">Belongs to the phospholipase D family.</text>
</comment>
<organism evidence="8 9">
    <name type="scientific">Candidatus Fukatsuia symbiotica</name>
    <dbReference type="NCBI Taxonomy" id="1878942"/>
    <lineage>
        <taxon>Bacteria</taxon>
        <taxon>Pseudomonadati</taxon>
        <taxon>Pseudomonadota</taxon>
        <taxon>Gammaproteobacteria</taxon>
        <taxon>Enterobacterales</taxon>
        <taxon>Yersiniaceae</taxon>
        <taxon>Candidatus Fukatsuia</taxon>
    </lineage>
</organism>
<evidence type="ECO:0000256" key="1">
    <source>
        <dbReference type="ARBA" id="ARBA00000798"/>
    </source>
</evidence>
<keyword evidence="8" id="KW-0255">Endonuclease</keyword>
<dbReference type="GO" id="GO:0016891">
    <property type="term" value="F:RNA endonuclease activity producing 5'-phosphomonoesters, hydrolytic mechanism"/>
    <property type="evidence" value="ECO:0007669"/>
    <property type="project" value="TreeGrafter"/>
</dbReference>
<dbReference type="EC" id="3.1.4.4" evidence="3"/>
<keyword evidence="6" id="KW-0443">Lipid metabolism</keyword>
<dbReference type="AlphaFoldDB" id="A0A2U8I989"/>
<accession>A0A2U8I989</accession>
<dbReference type="OrthoDB" id="5294698at2"/>
<dbReference type="InterPro" id="IPR025202">
    <property type="entry name" value="PLD-like_dom"/>
</dbReference>
<dbReference type="KEGG" id="fsm:CCS41_15135"/>
<dbReference type="GO" id="GO:0016042">
    <property type="term" value="P:lipid catabolic process"/>
    <property type="evidence" value="ECO:0007669"/>
    <property type="project" value="UniProtKB-KW"/>
</dbReference>
<dbReference type="PROSITE" id="PS50035">
    <property type="entry name" value="PLD"/>
    <property type="match status" value="1"/>
</dbReference>
<name>A0A2U8I989_9GAMM</name>
<evidence type="ECO:0000259" key="7">
    <source>
        <dbReference type="PROSITE" id="PS50035"/>
    </source>
</evidence>
<keyword evidence="9" id="KW-1185">Reference proteome</keyword>
<keyword evidence="5" id="KW-0442">Lipid degradation</keyword>
<evidence type="ECO:0000256" key="2">
    <source>
        <dbReference type="ARBA" id="ARBA00008664"/>
    </source>
</evidence>
<dbReference type="Gene3D" id="3.30.870.10">
    <property type="entry name" value="Endonuclease Chain A"/>
    <property type="match status" value="1"/>
</dbReference>
<dbReference type="Proteomes" id="UP000261875">
    <property type="component" value="Plasmid p5D_Fsymbiotica-3"/>
</dbReference>
<dbReference type="GO" id="GO:0004630">
    <property type="term" value="F:phospholipase D activity"/>
    <property type="evidence" value="ECO:0007669"/>
    <property type="project" value="UniProtKB-EC"/>
</dbReference>
<evidence type="ECO:0000256" key="4">
    <source>
        <dbReference type="ARBA" id="ARBA00022801"/>
    </source>
</evidence>
<evidence type="ECO:0000313" key="8">
    <source>
        <dbReference type="EMBL" id="AWK15746.1"/>
    </source>
</evidence>
<dbReference type="SUPFAM" id="SSF56024">
    <property type="entry name" value="Phospholipase D/nuclease"/>
    <property type="match status" value="1"/>
</dbReference>
<dbReference type="GO" id="GO:0006793">
    <property type="term" value="P:phosphorus metabolic process"/>
    <property type="evidence" value="ECO:0007669"/>
    <property type="project" value="UniProtKB-ARBA"/>
</dbReference>
<feature type="domain" description="PLD phosphodiesterase" evidence="7">
    <location>
        <begin position="99"/>
        <end position="126"/>
    </location>
</feature>
<geneLocation type="plasmid" evidence="9">
    <name>p5d_fsymbiotica-3</name>
</geneLocation>
<evidence type="ECO:0000256" key="3">
    <source>
        <dbReference type="ARBA" id="ARBA00012027"/>
    </source>
</evidence>
<reference evidence="8 9" key="1">
    <citation type="submission" date="2017-05" db="EMBL/GenBank/DDBJ databases">
        <title>Genome sequence of Candidatus Fukatsuia symbiotica and Candidatus Hamiltonella defensa from Acyrthosiphon pisum strain 5D.</title>
        <authorList>
            <person name="Patel V.A."/>
            <person name="Chevignon G."/>
            <person name="Russell J.A."/>
            <person name="Oliver K.M."/>
        </authorList>
    </citation>
    <scope>NUCLEOTIDE SEQUENCE [LARGE SCALE GENOMIC DNA]</scope>
    <source>
        <strain evidence="8 9">5D</strain>
        <plasmid evidence="9">p5d_fsymbiotica-3</plasmid>
    </source>
</reference>
<dbReference type="CDD" id="cd09170">
    <property type="entry name" value="PLDc_Nuc"/>
    <property type="match status" value="1"/>
</dbReference>
<dbReference type="InterPro" id="IPR001736">
    <property type="entry name" value="PLipase_D/transphosphatidylase"/>
</dbReference>
<keyword evidence="4" id="KW-0378">Hydrolase</keyword>